<keyword evidence="11 17" id="KW-0133">Cell shape</keyword>
<evidence type="ECO:0000256" key="17">
    <source>
        <dbReference type="HAMAP-Rule" id="MF_00639"/>
    </source>
</evidence>
<evidence type="ECO:0000256" key="1">
    <source>
        <dbReference type="ARBA" id="ARBA00002734"/>
    </source>
</evidence>
<evidence type="ECO:0000256" key="2">
    <source>
        <dbReference type="ARBA" id="ARBA00004496"/>
    </source>
</evidence>
<dbReference type="InterPro" id="IPR036615">
    <property type="entry name" value="Mur_ligase_C_dom_sf"/>
</dbReference>
<sequence length="452" mass="50317">MADKVLVAGAGKSGIAAAKLLTGLGGEVILYDKNETLKKHVVADNFTDEELEKIFFKFGTLKKTDVADIKLCIISPGISLEEDFVYMLDKSNIQIWSEIQLGYKAAKGKLIAITGTNGKTTTTALTGEIMHAVYEETFVAGNIGFPYTLTAADTTDNSVTVLEVSSFQLETIIDFKPHISAILNITPDHLNRHHTMENYIMIKEEIAKNQTEEDFCVLNYDDEILREFGKSDRLKAKAVFFSSKEILDEGVYIKNGTIFVKDEKGETEIIKTSELNILGTHNHENVMAAIAIARCMKIPNDIIKRVCSQFQAVEHRIEFVTEKHGIKYFNDSKGTNPEASIQAVKAMPGPVILIAGGYDKGASYDELAKLFKGKVRYLVLMGQTKDDIAECARKYEFNDIMYVENMHEAVKVCASYAGPGDYVLLSPACASWGMFKDYEERGREFKKEVLAL</sequence>
<comment type="function">
    <text evidence="1 17 18">Cell wall formation. Catalyzes the addition of glutamate to the nucleotide precursor UDP-N-acetylmuramoyl-L-alanine (UMA).</text>
</comment>
<dbReference type="eggNOG" id="COG0771">
    <property type="taxonomic scope" value="Bacteria"/>
</dbReference>
<proteinExistence type="inferred from homology"/>
<keyword evidence="22" id="KW-1185">Reference proteome</keyword>
<dbReference type="InterPro" id="IPR005762">
    <property type="entry name" value="MurD"/>
</dbReference>
<protein>
    <recommendedName>
        <fullName evidence="6 17">UDP-N-acetylmuramoylalanine--D-glutamate ligase</fullName>
        <ecNumber evidence="5 17">6.3.2.9</ecNumber>
    </recommendedName>
    <alternativeName>
        <fullName evidence="15 17">D-glutamic acid-adding enzyme</fullName>
    </alternativeName>
    <alternativeName>
        <fullName evidence="14 17">UDP-N-acetylmuramoyl-L-alanyl-D-glutamate synthetase</fullName>
    </alternativeName>
</protein>
<dbReference type="STRING" id="679200.HMPREF9333_00795"/>
<dbReference type="GO" id="GO:0005524">
    <property type="term" value="F:ATP binding"/>
    <property type="evidence" value="ECO:0007669"/>
    <property type="project" value="UniProtKB-UniRule"/>
</dbReference>
<evidence type="ECO:0000256" key="10">
    <source>
        <dbReference type="ARBA" id="ARBA00022840"/>
    </source>
</evidence>
<keyword evidence="13 17" id="KW-0961">Cell wall biogenesis/degradation</keyword>
<dbReference type="InterPro" id="IPR013221">
    <property type="entry name" value="Mur_ligase_cen"/>
</dbReference>
<dbReference type="PATRIC" id="fig|679200.3.peg.838"/>
<accession>G5GGV5</accession>
<keyword evidence="9 17" id="KW-0547">Nucleotide-binding</keyword>
<evidence type="ECO:0000259" key="20">
    <source>
        <dbReference type="Pfam" id="PF08245"/>
    </source>
</evidence>
<evidence type="ECO:0000256" key="15">
    <source>
        <dbReference type="ARBA" id="ARBA00032324"/>
    </source>
</evidence>
<keyword evidence="17 18" id="KW-0131">Cell cycle</keyword>
<evidence type="ECO:0000256" key="12">
    <source>
        <dbReference type="ARBA" id="ARBA00022984"/>
    </source>
</evidence>
<dbReference type="InterPro" id="IPR004101">
    <property type="entry name" value="Mur_ligase_C"/>
</dbReference>
<feature type="binding site" evidence="17">
    <location>
        <begin position="115"/>
        <end position="121"/>
    </location>
    <ligand>
        <name>ATP</name>
        <dbReference type="ChEBI" id="CHEBI:30616"/>
    </ligand>
</feature>
<evidence type="ECO:0000256" key="3">
    <source>
        <dbReference type="ARBA" id="ARBA00004752"/>
    </source>
</evidence>
<dbReference type="RefSeq" id="WP_005540008.1">
    <property type="nucleotide sequence ID" value="NZ_JH378830.1"/>
</dbReference>
<evidence type="ECO:0000256" key="5">
    <source>
        <dbReference type="ARBA" id="ARBA00012212"/>
    </source>
</evidence>
<dbReference type="EMBL" id="ACZL01000014">
    <property type="protein sequence ID" value="EHI56013.1"/>
    <property type="molecule type" value="Genomic_DNA"/>
</dbReference>
<dbReference type="GO" id="GO:0008360">
    <property type="term" value="P:regulation of cell shape"/>
    <property type="evidence" value="ECO:0007669"/>
    <property type="project" value="UniProtKB-KW"/>
</dbReference>
<dbReference type="GO" id="GO:0005737">
    <property type="term" value="C:cytoplasm"/>
    <property type="evidence" value="ECO:0007669"/>
    <property type="project" value="UniProtKB-SubCell"/>
</dbReference>
<comment type="similarity">
    <text evidence="4 17">Belongs to the MurCDEF family.</text>
</comment>
<feature type="domain" description="Mur ligase C-terminal" evidence="19">
    <location>
        <begin position="315"/>
        <end position="429"/>
    </location>
</feature>
<dbReference type="AlphaFoldDB" id="G5GGV5"/>
<dbReference type="SUPFAM" id="SSF53244">
    <property type="entry name" value="MurD-like peptide ligases, peptide-binding domain"/>
    <property type="match status" value="1"/>
</dbReference>
<name>G5GGV5_9FIRM</name>
<feature type="domain" description="Mur ligase central" evidence="20">
    <location>
        <begin position="113"/>
        <end position="293"/>
    </location>
</feature>
<organism evidence="21 22">
    <name type="scientific">Johnsonella ignava ATCC 51276</name>
    <dbReference type="NCBI Taxonomy" id="679200"/>
    <lineage>
        <taxon>Bacteria</taxon>
        <taxon>Bacillati</taxon>
        <taxon>Bacillota</taxon>
        <taxon>Clostridia</taxon>
        <taxon>Lachnospirales</taxon>
        <taxon>Lachnospiraceae</taxon>
        <taxon>Johnsonella</taxon>
    </lineage>
</organism>
<dbReference type="PANTHER" id="PTHR43692:SF1">
    <property type="entry name" value="UDP-N-ACETYLMURAMOYLALANINE--D-GLUTAMATE LIGASE"/>
    <property type="match status" value="1"/>
</dbReference>
<dbReference type="GO" id="GO:0051301">
    <property type="term" value="P:cell division"/>
    <property type="evidence" value="ECO:0007669"/>
    <property type="project" value="UniProtKB-KW"/>
</dbReference>
<evidence type="ECO:0000313" key="21">
    <source>
        <dbReference type="EMBL" id="EHI56013.1"/>
    </source>
</evidence>
<evidence type="ECO:0000256" key="7">
    <source>
        <dbReference type="ARBA" id="ARBA00022490"/>
    </source>
</evidence>
<dbReference type="GO" id="GO:0009252">
    <property type="term" value="P:peptidoglycan biosynthetic process"/>
    <property type="evidence" value="ECO:0007669"/>
    <property type="project" value="UniProtKB-UniRule"/>
</dbReference>
<comment type="caution">
    <text evidence="21">The sequence shown here is derived from an EMBL/GenBank/DDBJ whole genome shotgun (WGS) entry which is preliminary data.</text>
</comment>
<dbReference type="GO" id="GO:0071555">
    <property type="term" value="P:cell wall organization"/>
    <property type="evidence" value="ECO:0007669"/>
    <property type="project" value="UniProtKB-KW"/>
</dbReference>
<dbReference type="Gene3D" id="3.40.50.720">
    <property type="entry name" value="NAD(P)-binding Rossmann-like Domain"/>
    <property type="match status" value="1"/>
</dbReference>
<evidence type="ECO:0000256" key="18">
    <source>
        <dbReference type="RuleBase" id="RU003664"/>
    </source>
</evidence>
<evidence type="ECO:0000256" key="13">
    <source>
        <dbReference type="ARBA" id="ARBA00023316"/>
    </source>
</evidence>
<dbReference type="HAMAP" id="MF_00639">
    <property type="entry name" value="MurD"/>
    <property type="match status" value="1"/>
</dbReference>
<dbReference type="Gene3D" id="3.90.190.20">
    <property type="entry name" value="Mur ligase, C-terminal domain"/>
    <property type="match status" value="1"/>
</dbReference>
<evidence type="ECO:0000256" key="9">
    <source>
        <dbReference type="ARBA" id="ARBA00022741"/>
    </source>
</evidence>
<comment type="subcellular location">
    <subcellularLocation>
        <location evidence="2 17 18">Cytoplasm</location>
    </subcellularLocation>
</comment>
<evidence type="ECO:0000259" key="19">
    <source>
        <dbReference type="Pfam" id="PF02875"/>
    </source>
</evidence>
<evidence type="ECO:0000256" key="6">
    <source>
        <dbReference type="ARBA" id="ARBA00015655"/>
    </source>
</evidence>
<keyword evidence="8 17" id="KW-0436">Ligase</keyword>
<dbReference type="SUPFAM" id="SSF53623">
    <property type="entry name" value="MurD-like peptide ligases, catalytic domain"/>
    <property type="match status" value="1"/>
</dbReference>
<evidence type="ECO:0000256" key="14">
    <source>
        <dbReference type="ARBA" id="ARBA00030398"/>
    </source>
</evidence>
<keyword evidence="12 17" id="KW-0573">Peptidoglycan synthesis</keyword>
<dbReference type="SUPFAM" id="SSF51984">
    <property type="entry name" value="MurCD N-terminal domain"/>
    <property type="match status" value="1"/>
</dbReference>
<keyword evidence="17 18" id="KW-0132">Cell division</keyword>
<evidence type="ECO:0000313" key="22">
    <source>
        <dbReference type="Proteomes" id="UP000003011"/>
    </source>
</evidence>
<dbReference type="InterPro" id="IPR036565">
    <property type="entry name" value="Mur-like_cat_sf"/>
</dbReference>
<dbReference type="NCBIfam" id="TIGR01087">
    <property type="entry name" value="murD"/>
    <property type="match status" value="1"/>
</dbReference>
<dbReference type="PANTHER" id="PTHR43692">
    <property type="entry name" value="UDP-N-ACETYLMURAMOYLALANINE--D-GLUTAMATE LIGASE"/>
    <property type="match status" value="1"/>
</dbReference>
<evidence type="ECO:0000256" key="4">
    <source>
        <dbReference type="ARBA" id="ARBA00010416"/>
    </source>
</evidence>
<keyword evidence="10 17" id="KW-0067">ATP-binding</keyword>
<dbReference type="Pfam" id="PF21799">
    <property type="entry name" value="MurD-like_N"/>
    <property type="match status" value="1"/>
</dbReference>
<dbReference type="UniPathway" id="UPA00219"/>
<dbReference type="Gene3D" id="3.40.1190.10">
    <property type="entry name" value="Mur-like, catalytic domain"/>
    <property type="match status" value="1"/>
</dbReference>
<evidence type="ECO:0000256" key="11">
    <source>
        <dbReference type="ARBA" id="ARBA00022960"/>
    </source>
</evidence>
<dbReference type="Pfam" id="PF08245">
    <property type="entry name" value="Mur_ligase_M"/>
    <property type="match status" value="1"/>
</dbReference>
<dbReference type="Pfam" id="PF02875">
    <property type="entry name" value="Mur_ligase_C"/>
    <property type="match status" value="1"/>
</dbReference>
<reference evidence="21 22" key="1">
    <citation type="submission" date="2011-08" db="EMBL/GenBank/DDBJ databases">
        <title>The Genome Sequence of Johnsonella ignava ATCC 51276.</title>
        <authorList>
            <consortium name="The Broad Institute Genome Sequencing Platform"/>
            <person name="Earl A."/>
            <person name="Ward D."/>
            <person name="Feldgarden M."/>
            <person name="Gevers D."/>
            <person name="Izard J."/>
            <person name="Blanton J.M."/>
            <person name="Baranova O.V."/>
            <person name="Dewhirst F.E."/>
            <person name="Young S.K."/>
            <person name="Zeng Q."/>
            <person name="Gargeya S."/>
            <person name="Fitzgerald M."/>
            <person name="Haas B."/>
            <person name="Abouelleil A."/>
            <person name="Alvarado L."/>
            <person name="Arachchi H.M."/>
            <person name="Berlin A."/>
            <person name="Brown A."/>
            <person name="Chapman S.B."/>
            <person name="Chen Z."/>
            <person name="Dunbar C."/>
            <person name="Freedman E."/>
            <person name="Gearin G."/>
            <person name="Gellesch M."/>
            <person name="Goldberg J."/>
            <person name="Griggs A."/>
            <person name="Gujja S."/>
            <person name="Heiman D."/>
            <person name="Howarth C."/>
            <person name="Larson L."/>
            <person name="Lui A."/>
            <person name="MacDonald P.J.P."/>
            <person name="Montmayeur A."/>
            <person name="Murphy C."/>
            <person name="Neiman D."/>
            <person name="Pearson M."/>
            <person name="Priest M."/>
            <person name="Roberts A."/>
            <person name="Saif S."/>
            <person name="Shea T."/>
            <person name="Shenoy N."/>
            <person name="Sisk P."/>
            <person name="Stolte C."/>
            <person name="Sykes S."/>
            <person name="Wortman J."/>
            <person name="Nusbaum C."/>
            <person name="Birren B."/>
        </authorList>
    </citation>
    <scope>NUCLEOTIDE SEQUENCE [LARGE SCALE GENOMIC DNA]</scope>
    <source>
        <strain evidence="21 22">ATCC 51276</strain>
    </source>
</reference>
<gene>
    <name evidence="17" type="primary">murD</name>
    <name evidence="21" type="ORF">HMPREF9333_00795</name>
</gene>
<keyword evidence="7 17" id="KW-0963">Cytoplasm</keyword>
<dbReference type="OrthoDB" id="9809796at2"/>
<dbReference type="Proteomes" id="UP000003011">
    <property type="component" value="Unassembled WGS sequence"/>
</dbReference>
<comment type="pathway">
    <text evidence="3 17 18">Cell wall biogenesis; peptidoglycan biosynthesis.</text>
</comment>
<evidence type="ECO:0000256" key="8">
    <source>
        <dbReference type="ARBA" id="ARBA00022598"/>
    </source>
</evidence>
<dbReference type="GO" id="GO:0008764">
    <property type="term" value="F:UDP-N-acetylmuramoylalanine-D-glutamate ligase activity"/>
    <property type="evidence" value="ECO:0007669"/>
    <property type="project" value="UniProtKB-UniRule"/>
</dbReference>
<comment type="catalytic activity">
    <reaction evidence="16 17 18">
        <text>UDP-N-acetyl-alpha-D-muramoyl-L-alanine + D-glutamate + ATP = UDP-N-acetyl-alpha-D-muramoyl-L-alanyl-D-glutamate + ADP + phosphate + H(+)</text>
        <dbReference type="Rhea" id="RHEA:16429"/>
        <dbReference type="ChEBI" id="CHEBI:15378"/>
        <dbReference type="ChEBI" id="CHEBI:29986"/>
        <dbReference type="ChEBI" id="CHEBI:30616"/>
        <dbReference type="ChEBI" id="CHEBI:43474"/>
        <dbReference type="ChEBI" id="CHEBI:83898"/>
        <dbReference type="ChEBI" id="CHEBI:83900"/>
        <dbReference type="ChEBI" id="CHEBI:456216"/>
        <dbReference type="EC" id="6.3.2.9"/>
    </reaction>
</comment>
<dbReference type="EC" id="6.3.2.9" evidence="5 17"/>
<dbReference type="HOGENOM" id="CLU_032540_0_0_9"/>
<evidence type="ECO:0000256" key="16">
    <source>
        <dbReference type="ARBA" id="ARBA00047632"/>
    </source>
</evidence>